<keyword evidence="1" id="KW-0560">Oxidoreductase</keyword>
<accession>A0A6B0YS10</accession>
<gene>
    <name evidence="1" type="ORF">F4Y42_10615</name>
</gene>
<proteinExistence type="predicted"/>
<reference evidence="1" key="1">
    <citation type="submission" date="2019-09" db="EMBL/GenBank/DDBJ databases">
        <title>Characterisation of the sponge microbiome using genome-centric metagenomics.</title>
        <authorList>
            <person name="Engelberts J.P."/>
            <person name="Robbins S.J."/>
            <person name="De Goeij J.M."/>
            <person name="Aranda M."/>
            <person name="Bell S.C."/>
            <person name="Webster N.S."/>
        </authorList>
    </citation>
    <scope>NUCLEOTIDE SEQUENCE</scope>
    <source>
        <strain evidence="1">SB0664_bin_27</strain>
    </source>
</reference>
<keyword evidence="1" id="KW-0223">Dioxygenase</keyword>
<dbReference type="AlphaFoldDB" id="A0A6B0YS10"/>
<organism evidence="1">
    <name type="scientific">Caldilineaceae bacterium SB0664_bin_27</name>
    <dbReference type="NCBI Taxonomy" id="2605260"/>
    <lineage>
        <taxon>Bacteria</taxon>
        <taxon>Bacillati</taxon>
        <taxon>Chloroflexota</taxon>
        <taxon>Caldilineae</taxon>
        <taxon>Caldilineales</taxon>
        <taxon>Caldilineaceae</taxon>
    </lineage>
</organism>
<dbReference type="PANTHER" id="PTHR20883:SF48">
    <property type="entry name" value="ECTOINE DIOXYGENASE"/>
    <property type="match status" value="1"/>
</dbReference>
<dbReference type="Gene3D" id="2.60.120.620">
    <property type="entry name" value="q2cbj1_9rhob like domain"/>
    <property type="match status" value="1"/>
</dbReference>
<sequence>MTQEDYRLTEEQIQLFEVFGFLVRRSLFSPEEMNRINEEFDRRLASIPEETDPEEKRIFNNWGNRTPATPFISSLLEDPRIYLPAEQLIDEDSVPVHSNANSYESNTEWHPDWSDPHLLAIKNVMYLQPTTADRGALRVIPGSHKNPLHEELFGMGLRSRFGPTRAPFLEESGLSGEDIPCYVFSSNPGDVIIFNQLTWHAAFGGYRDRRTCTFNFYGTPRTPEAVESMRKVVERIPDIRKNLGTVGLQYHPWWLENPENSPRRARWISWLEEWGFVEAYNS</sequence>
<dbReference type="GO" id="GO:0016706">
    <property type="term" value="F:2-oxoglutarate-dependent dioxygenase activity"/>
    <property type="evidence" value="ECO:0007669"/>
    <property type="project" value="UniProtKB-ARBA"/>
</dbReference>
<dbReference type="InterPro" id="IPR008775">
    <property type="entry name" value="Phytyl_CoA_dOase-like"/>
</dbReference>
<protein>
    <submittedName>
        <fullName evidence="1">Phytanoyl-CoA dioxygenase family protein</fullName>
    </submittedName>
</protein>
<comment type="caution">
    <text evidence="1">The sequence shown here is derived from an EMBL/GenBank/DDBJ whole genome shotgun (WGS) entry which is preliminary data.</text>
</comment>
<dbReference type="PANTHER" id="PTHR20883">
    <property type="entry name" value="PHYTANOYL-COA DIOXYGENASE DOMAIN CONTAINING 1"/>
    <property type="match status" value="1"/>
</dbReference>
<dbReference type="EMBL" id="VXRG01000089">
    <property type="protein sequence ID" value="MXY93886.1"/>
    <property type="molecule type" value="Genomic_DNA"/>
</dbReference>
<name>A0A6B0YS10_9CHLR</name>
<dbReference type="SUPFAM" id="SSF51197">
    <property type="entry name" value="Clavaminate synthase-like"/>
    <property type="match status" value="1"/>
</dbReference>
<dbReference type="Pfam" id="PF05721">
    <property type="entry name" value="PhyH"/>
    <property type="match status" value="1"/>
</dbReference>
<dbReference type="GO" id="GO:0005506">
    <property type="term" value="F:iron ion binding"/>
    <property type="evidence" value="ECO:0007669"/>
    <property type="project" value="UniProtKB-ARBA"/>
</dbReference>
<evidence type="ECO:0000313" key="1">
    <source>
        <dbReference type="EMBL" id="MXY93886.1"/>
    </source>
</evidence>